<dbReference type="RefSeq" id="WP_221933820.1">
    <property type="nucleotide sequence ID" value="NZ_VLNT01000033.1"/>
</dbReference>
<proteinExistence type="predicted"/>
<evidence type="ECO:0000313" key="3">
    <source>
        <dbReference type="Proteomes" id="UP000316988"/>
    </source>
</evidence>
<sequence>MIVPIRHPERAEQPDYEALAAKWREPRRHERLARFNLVFVIFCSAAAVIALVLDTSRWWSWSLYLVMGISAAFQARDQFREAARLRREGGAPDDP</sequence>
<dbReference type="AlphaFoldDB" id="A0A554RFV6"/>
<keyword evidence="1" id="KW-1133">Transmembrane helix</keyword>
<feature type="transmembrane region" description="Helical" evidence="1">
    <location>
        <begin position="32"/>
        <end position="52"/>
    </location>
</feature>
<name>A0A554RFV6_9ACTN</name>
<accession>A0A554RFV6</accession>
<keyword evidence="1" id="KW-0812">Transmembrane</keyword>
<gene>
    <name evidence="2" type="ORF">FNM00_18365</name>
</gene>
<feature type="transmembrane region" description="Helical" evidence="1">
    <location>
        <begin position="58"/>
        <end position="75"/>
    </location>
</feature>
<protein>
    <recommendedName>
        <fullName evidence="4">2TM domain-containing protein</fullName>
    </recommendedName>
</protein>
<organism evidence="2 3">
    <name type="scientific">Aeromicrobium piscarium</name>
    <dbReference type="NCBI Taxonomy" id="2590901"/>
    <lineage>
        <taxon>Bacteria</taxon>
        <taxon>Bacillati</taxon>
        <taxon>Actinomycetota</taxon>
        <taxon>Actinomycetes</taxon>
        <taxon>Propionibacteriales</taxon>
        <taxon>Nocardioidaceae</taxon>
        <taxon>Aeromicrobium</taxon>
    </lineage>
</organism>
<evidence type="ECO:0008006" key="4">
    <source>
        <dbReference type="Google" id="ProtNLM"/>
    </source>
</evidence>
<keyword evidence="1" id="KW-0472">Membrane</keyword>
<comment type="caution">
    <text evidence="2">The sequence shown here is derived from an EMBL/GenBank/DDBJ whole genome shotgun (WGS) entry which is preliminary data.</text>
</comment>
<reference evidence="2 3" key="1">
    <citation type="submission" date="2019-07" db="EMBL/GenBank/DDBJ databases">
        <authorList>
            <person name="Zhao L.H."/>
        </authorList>
    </citation>
    <scope>NUCLEOTIDE SEQUENCE [LARGE SCALE GENOMIC DNA]</scope>
    <source>
        <strain evidence="2 3">Co35</strain>
    </source>
</reference>
<dbReference type="Proteomes" id="UP000316988">
    <property type="component" value="Unassembled WGS sequence"/>
</dbReference>
<evidence type="ECO:0000256" key="1">
    <source>
        <dbReference type="SAM" id="Phobius"/>
    </source>
</evidence>
<keyword evidence="3" id="KW-1185">Reference proteome</keyword>
<dbReference type="EMBL" id="VLNT01000033">
    <property type="protein sequence ID" value="TSD53038.1"/>
    <property type="molecule type" value="Genomic_DNA"/>
</dbReference>
<evidence type="ECO:0000313" key="2">
    <source>
        <dbReference type="EMBL" id="TSD53038.1"/>
    </source>
</evidence>